<gene>
    <name evidence="2" type="ORF">MSAN_00782300</name>
</gene>
<evidence type="ECO:0000313" key="2">
    <source>
        <dbReference type="EMBL" id="KAF7371453.1"/>
    </source>
</evidence>
<organism evidence="2 3">
    <name type="scientific">Mycena sanguinolenta</name>
    <dbReference type="NCBI Taxonomy" id="230812"/>
    <lineage>
        <taxon>Eukaryota</taxon>
        <taxon>Fungi</taxon>
        <taxon>Dikarya</taxon>
        <taxon>Basidiomycota</taxon>
        <taxon>Agaricomycotina</taxon>
        <taxon>Agaricomycetes</taxon>
        <taxon>Agaricomycetidae</taxon>
        <taxon>Agaricales</taxon>
        <taxon>Marasmiineae</taxon>
        <taxon>Mycenaceae</taxon>
        <taxon>Mycena</taxon>
    </lineage>
</organism>
<comment type="caution">
    <text evidence="2">The sequence shown here is derived from an EMBL/GenBank/DDBJ whole genome shotgun (WGS) entry which is preliminary data.</text>
</comment>
<feature type="compositionally biased region" description="Gly residues" evidence="1">
    <location>
        <begin position="15"/>
        <end position="35"/>
    </location>
</feature>
<name>A0A8H6Z372_9AGAR</name>
<evidence type="ECO:0000256" key="1">
    <source>
        <dbReference type="SAM" id="MobiDB-lite"/>
    </source>
</evidence>
<reference evidence="2" key="1">
    <citation type="submission" date="2020-05" db="EMBL/GenBank/DDBJ databases">
        <title>Mycena genomes resolve the evolution of fungal bioluminescence.</title>
        <authorList>
            <person name="Tsai I.J."/>
        </authorList>
    </citation>
    <scope>NUCLEOTIDE SEQUENCE</scope>
    <source>
        <strain evidence="2">160909Yilan</strain>
    </source>
</reference>
<dbReference type="AlphaFoldDB" id="A0A8H6Z372"/>
<feature type="region of interest" description="Disordered" evidence="1">
    <location>
        <begin position="12"/>
        <end position="37"/>
    </location>
</feature>
<sequence>MSHRDRESRIINIYGGTGGHGGRGGTNGGGGGTGEGPTVIFVNEDERLKEDLYQCYTMNQQGPGLNLWYWEKCIKRYSEQWNVPLGCLSSY</sequence>
<dbReference type="Proteomes" id="UP000623467">
    <property type="component" value="Unassembled WGS sequence"/>
</dbReference>
<evidence type="ECO:0000313" key="3">
    <source>
        <dbReference type="Proteomes" id="UP000623467"/>
    </source>
</evidence>
<keyword evidence="3" id="KW-1185">Reference proteome</keyword>
<proteinExistence type="predicted"/>
<dbReference type="EMBL" id="JACAZH010000004">
    <property type="protein sequence ID" value="KAF7371453.1"/>
    <property type="molecule type" value="Genomic_DNA"/>
</dbReference>
<accession>A0A8H6Z372</accession>
<protein>
    <submittedName>
        <fullName evidence="2">Uncharacterized protein</fullName>
    </submittedName>
</protein>